<dbReference type="InterPro" id="IPR006140">
    <property type="entry name" value="D-isomer_DH_NAD-bd"/>
</dbReference>
<name>D8PIP2_9BACT</name>
<dbReference type="Pfam" id="PF00389">
    <property type="entry name" value="2-Hacid_dh"/>
    <property type="match status" value="1"/>
</dbReference>
<dbReference type="GO" id="GO:0006564">
    <property type="term" value="P:L-serine biosynthetic process"/>
    <property type="evidence" value="ECO:0007669"/>
    <property type="project" value="UniProtKB-UniRule"/>
</dbReference>
<evidence type="ECO:0000256" key="1">
    <source>
        <dbReference type="ARBA" id="ARBA00003800"/>
    </source>
</evidence>
<dbReference type="SUPFAM" id="SSF55021">
    <property type="entry name" value="ACT-like"/>
    <property type="match status" value="1"/>
</dbReference>
<dbReference type="FunFam" id="3.30.1330.90:FF:000003">
    <property type="entry name" value="D-3-phosphoglycerate dehydrogenase"/>
    <property type="match status" value="1"/>
</dbReference>
<dbReference type="Proteomes" id="UP000001660">
    <property type="component" value="Chromosome"/>
</dbReference>
<proteinExistence type="inferred from homology"/>
<dbReference type="EMBL" id="FP929003">
    <property type="protein sequence ID" value="CBK43129.1"/>
    <property type="molecule type" value="Genomic_DNA"/>
</dbReference>
<keyword evidence="6 9" id="KW-0520">NAD</keyword>
<dbReference type="SUPFAM" id="SSF51735">
    <property type="entry name" value="NAD(P)-binding Rossmann-fold domains"/>
    <property type="match status" value="1"/>
</dbReference>
<dbReference type="Gene3D" id="3.30.1330.90">
    <property type="entry name" value="D-3-phosphoglycerate dehydrogenase, domain 3"/>
    <property type="match status" value="1"/>
</dbReference>
<dbReference type="KEGG" id="nde:NIDE3443"/>
<dbReference type="PROSITE" id="PS00670">
    <property type="entry name" value="D_2_HYDROXYACID_DH_2"/>
    <property type="match status" value="1"/>
</dbReference>
<feature type="domain" description="ACT" evidence="10">
    <location>
        <begin position="454"/>
        <end position="526"/>
    </location>
</feature>
<dbReference type="FunFam" id="3.30.70.260:FF:000008">
    <property type="entry name" value="D-3-phosphoglycerate dehydrogenase, chloroplastic"/>
    <property type="match status" value="1"/>
</dbReference>
<comment type="function">
    <text evidence="1">Catalyzes the reversible oxidation of 3-phospho-D-glycerate to 3-phosphonooxypyruvate, the first step of the phosphorylated L-serine biosynthesis pathway. Also catalyzes the reversible oxidation of 2-hydroxyglutarate to 2-oxoglutarate.</text>
</comment>
<dbReference type="InterPro" id="IPR045626">
    <property type="entry name" value="PGDH_ASB_dom"/>
</dbReference>
<keyword evidence="9" id="KW-0718">Serine biosynthesis</keyword>
<comment type="pathway">
    <text evidence="2 9">Amino-acid biosynthesis; L-serine biosynthesis; L-serine from 3-phospho-D-glycerate: step 1/3.</text>
</comment>
<dbReference type="STRING" id="330214.NIDE3443"/>
<evidence type="ECO:0000256" key="4">
    <source>
        <dbReference type="ARBA" id="ARBA00021582"/>
    </source>
</evidence>
<dbReference type="PROSITE" id="PS51671">
    <property type="entry name" value="ACT"/>
    <property type="match status" value="1"/>
</dbReference>
<keyword evidence="9" id="KW-0028">Amino-acid biosynthesis</keyword>
<dbReference type="SUPFAM" id="SSF143548">
    <property type="entry name" value="Serine metabolism enzymes domain"/>
    <property type="match status" value="1"/>
</dbReference>
<evidence type="ECO:0000256" key="6">
    <source>
        <dbReference type="ARBA" id="ARBA00023027"/>
    </source>
</evidence>
<dbReference type="CDD" id="cd04902">
    <property type="entry name" value="ACT_3PGDH-xct"/>
    <property type="match status" value="1"/>
</dbReference>
<dbReference type="InterPro" id="IPR029009">
    <property type="entry name" value="ASB_dom_sf"/>
</dbReference>
<evidence type="ECO:0000256" key="2">
    <source>
        <dbReference type="ARBA" id="ARBA00005216"/>
    </source>
</evidence>
<dbReference type="eggNOG" id="COG4747">
    <property type="taxonomic scope" value="Bacteria"/>
</dbReference>
<organism evidence="11 12">
    <name type="scientific">Nitrospira defluvii</name>
    <dbReference type="NCBI Taxonomy" id="330214"/>
    <lineage>
        <taxon>Bacteria</taxon>
        <taxon>Pseudomonadati</taxon>
        <taxon>Nitrospirota</taxon>
        <taxon>Nitrospiria</taxon>
        <taxon>Nitrospirales</taxon>
        <taxon>Nitrospiraceae</taxon>
        <taxon>Nitrospira</taxon>
    </lineage>
</organism>
<dbReference type="OrthoDB" id="9805416at2"/>
<dbReference type="CDD" id="cd12173">
    <property type="entry name" value="PGDH_4"/>
    <property type="match status" value="1"/>
</dbReference>
<comment type="similarity">
    <text evidence="3 9">Belongs to the D-isomer specific 2-hydroxyacid dehydrogenase family.</text>
</comment>
<evidence type="ECO:0000256" key="7">
    <source>
        <dbReference type="ARBA" id="ARBA00048126"/>
    </source>
</evidence>
<dbReference type="HOGENOM" id="CLU_019796_8_1_0"/>
<dbReference type="Gene3D" id="3.30.70.260">
    <property type="match status" value="1"/>
</dbReference>
<dbReference type="Pfam" id="PF01842">
    <property type="entry name" value="ACT"/>
    <property type="match status" value="1"/>
</dbReference>
<dbReference type="SUPFAM" id="SSF52283">
    <property type="entry name" value="Formate/glycerate dehydrogenase catalytic domain-like"/>
    <property type="match status" value="1"/>
</dbReference>
<evidence type="ECO:0000313" key="11">
    <source>
        <dbReference type="EMBL" id="CBK43129.1"/>
    </source>
</evidence>
<evidence type="ECO:0000313" key="12">
    <source>
        <dbReference type="Proteomes" id="UP000001660"/>
    </source>
</evidence>
<dbReference type="FunFam" id="3.40.50.720:FF:000021">
    <property type="entry name" value="D-3-phosphoglycerate dehydrogenase"/>
    <property type="match status" value="1"/>
</dbReference>
<dbReference type="Pfam" id="PF19304">
    <property type="entry name" value="PGDH_inter"/>
    <property type="match status" value="1"/>
</dbReference>
<dbReference type="UniPathway" id="UPA00135">
    <property type="reaction ID" value="UER00196"/>
</dbReference>
<keyword evidence="5 9" id="KW-0560">Oxidoreductase</keyword>
<dbReference type="NCBIfam" id="TIGR01327">
    <property type="entry name" value="PGDH"/>
    <property type="match status" value="1"/>
</dbReference>
<gene>
    <name evidence="11" type="primary">serA</name>
    <name evidence="11" type="ORF">NIDE3443</name>
</gene>
<dbReference type="AlphaFoldDB" id="D8PIP2"/>
<dbReference type="InterPro" id="IPR029753">
    <property type="entry name" value="D-isomer_DH_CS"/>
</dbReference>
<dbReference type="InterPro" id="IPR029752">
    <property type="entry name" value="D-isomer_DH_CS1"/>
</dbReference>
<dbReference type="PROSITE" id="PS00065">
    <property type="entry name" value="D_2_HYDROXYACID_DH_1"/>
    <property type="match status" value="1"/>
</dbReference>
<keyword evidence="12" id="KW-1185">Reference proteome</keyword>
<evidence type="ECO:0000259" key="10">
    <source>
        <dbReference type="PROSITE" id="PS51671"/>
    </source>
</evidence>
<dbReference type="InterPro" id="IPR002912">
    <property type="entry name" value="ACT_dom"/>
</dbReference>
<evidence type="ECO:0000256" key="8">
    <source>
        <dbReference type="ARBA" id="ARBA00048731"/>
    </source>
</evidence>
<dbReference type="InterPro" id="IPR006236">
    <property type="entry name" value="PGDH"/>
</dbReference>
<dbReference type="GO" id="GO:0004617">
    <property type="term" value="F:phosphoglycerate dehydrogenase activity"/>
    <property type="evidence" value="ECO:0007669"/>
    <property type="project" value="UniProtKB-UniRule"/>
</dbReference>
<evidence type="ECO:0000256" key="9">
    <source>
        <dbReference type="RuleBase" id="RU363003"/>
    </source>
</evidence>
<dbReference type="Gene3D" id="3.40.50.720">
    <property type="entry name" value="NAD(P)-binding Rossmann-like Domain"/>
    <property type="match status" value="2"/>
</dbReference>
<comment type="catalytic activity">
    <reaction evidence="7">
        <text>(R)-2-hydroxyglutarate + NAD(+) = 2-oxoglutarate + NADH + H(+)</text>
        <dbReference type="Rhea" id="RHEA:49612"/>
        <dbReference type="ChEBI" id="CHEBI:15378"/>
        <dbReference type="ChEBI" id="CHEBI:15801"/>
        <dbReference type="ChEBI" id="CHEBI:16810"/>
        <dbReference type="ChEBI" id="CHEBI:57540"/>
        <dbReference type="ChEBI" id="CHEBI:57945"/>
        <dbReference type="EC" id="1.1.1.399"/>
    </reaction>
</comment>
<accession>D8PIP2</accession>
<evidence type="ECO:0000256" key="3">
    <source>
        <dbReference type="ARBA" id="ARBA00005854"/>
    </source>
</evidence>
<dbReference type="Pfam" id="PF02826">
    <property type="entry name" value="2-Hacid_dh_C"/>
    <property type="match status" value="1"/>
</dbReference>
<dbReference type="PANTHER" id="PTHR42938">
    <property type="entry name" value="FORMATE DEHYDROGENASE 1"/>
    <property type="match status" value="1"/>
</dbReference>
<dbReference type="GO" id="GO:0051287">
    <property type="term" value="F:NAD binding"/>
    <property type="evidence" value="ECO:0007669"/>
    <property type="project" value="UniProtKB-UniRule"/>
</dbReference>
<sequence>MKILVSDSLSKQGVEVLEKAGFTVVVKTKLPKEELLKEIKDADGLIVRSGTKVTAEVIAAASQLKVVGRAGSGLDNVDTPAATRRGIVVMNTPGGNTVTTAEHTMAMIFSMSRRIPQATASTKGGKWEKEKFMGVELYNKVLGIVGVGQIGGYLTKLAQGVGMQVMAYDPYLAPERAEKMGVTIVELDELFRRADVISVHTPLTPETKALINAQAIAKMKTGVMIANCARGGIVHEGDLCEALKSKKVAAAAFDVFEDEPVKPDNPLLALDNFICSPHIGASTTEAQENVAIGIAEQIVEYFTKGIARGAVNIPSVSPELLPKLQPYLSLGERVGLLQAQLLEGGLERLTVEYSGEVAGLNVAPLTIAVLKGLLTPILEDPVNYVNAPVVAKERGIEVKEVKISDAGDFASVIRVRVEGGKKSHQVAGTLYHRKDPRIIEIDQFKVEVVPDNHLLLIQNEDRPGVIGTVGHILGDHNINIARMQCSREERGGKALQIFGLDAPLPKSVLDQITNSKHILSVKVADLSKGL</sequence>
<protein>
    <recommendedName>
        <fullName evidence="4 9">D-3-phosphoglycerate dehydrogenase</fullName>
        <ecNumber evidence="9">1.1.1.95</ecNumber>
    </recommendedName>
</protein>
<dbReference type="EC" id="1.1.1.95" evidence="9"/>
<comment type="catalytic activity">
    <reaction evidence="8 9">
        <text>(2R)-3-phosphoglycerate + NAD(+) = 3-phosphooxypyruvate + NADH + H(+)</text>
        <dbReference type="Rhea" id="RHEA:12641"/>
        <dbReference type="ChEBI" id="CHEBI:15378"/>
        <dbReference type="ChEBI" id="CHEBI:18110"/>
        <dbReference type="ChEBI" id="CHEBI:57540"/>
        <dbReference type="ChEBI" id="CHEBI:57945"/>
        <dbReference type="ChEBI" id="CHEBI:58272"/>
        <dbReference type="EC" id="1.1.1.95"/>
    </reaction>
</comment>
<dbReference type="PANTHER" id="PTHR42938:SF47">
    <property type="entry name" value="HYDROXYPYRUVATE REDUCTASE"/>
    <property type="match status" value="1"/>
</dbReference>
<dbReference type="InterPro" id="IPR036291">
    <property type="entry name" value="NAD(P)-bd_dom_sf"/>
</dbReference>
<evidence type="ECO:0000256" key="5">
    <source>
        <dbReference type="ARBA" id="ARBA00023002"/>
    </source>
</evidence>
<dbReference type="eggNOG" id="COG0111">
    <property type="taxonomic scope" value="Bacteria"/>
</dbReference>
<dbReference type="InterPro" id="IPR006139">
    <property type="entry name" value="D-isomer_2_OHA_DH_cat_dom"/>
</dbReference>
<dbReference type="InterPro" id="IPR045865">
    <property type="entry name" value="ACT-like_dom_sf"/>
</dbReference>
<reference evidence="11 12" key="1">
    <citation type="journal article" date="2010" name="Proc. Natl. Acad. Sci. U.S.A.">
        <title>A Nitrospira metagenome illuminates the physiology and evolution of globally important nitrite-oxidizing bacteria.</title>
        <authorList>
            <person name="Lucker S."/>
            <person name="Wagner M."/>
            <person name="Maixner F."/>
            <person name="Pelletier E."/>
            <person name="Koch H."/>
            <person name="Vacherie B."/>
            <person name="Rattei T."/>
            <person name="Sinninghe Damste J."/>
            <person name="Spieck E."/>
            <person name="Le Paslier D."/>
            <person name="Daims H."/>
        </authorList>
    </citation>
    <scope>NUCLEOTIDE SEQUENCE [LARGE SCALE GENOMIC DNA]</scope>
</reference>